<gene>
    <name evidence="1" type="ORF">SCHPADRAFT_983228</name>
</gene>
<organism evidence="1 2">
    <name type="scientific">Schizopora paradoxa</name>
    <dbReference type="NCBI Taxonomy" id="27342"/>
    <lineage>
        <taxon>Eukaryota</taxon>
        <taxon>Fungi</taxon>
        <taxon>Dikarya</taxon>
        <taxon>Basidiomycota</taxon>
        <taxon>Agaricomycotina</taxon>
        <taxon>Agaricomycetes</taxon>
        <taxon>Hymenochaetales</taxon>
        <taxon>Schizoporaceae</taxon>
        <taxon>Schizopora</taxon>
    </lineage>
</organism>
<name>A0A0H2R7C6_9AGAM</name>
<evidence type="ECO:0000313" key="2">
    <source>
        <dbReference type="Proteomes" id="UP000053477"/>
    </source>
</evidence>
<accession>A0A0H2R7C6</accession>
<dbReference type="Proteomes" id="UP000053477">
    <property type="component" value="Unassembled WGS sequence"/>
</dbReference>
<proteinExistence type="predicted"/>
<protein>
    <submittedName>
        <fullName evidence="1">Uncharacterized protein</fullName>
    </submittedName>
</protein>
<dbReference type="AlphaFoldDB" id="A0A0H2R7C6"/>
<dbReference type="InParanoid" id="A0A0H2R7C6"/>
<sequence>MYDREYHQVNEPTTLPIILALLEMSTKYDFQAIRREVIQHLSLYYTTHPESAPHMRLLVFAEDQDASKDANFRLLAAARRCNVRSILPMLFYVCSIEPLDTIFEQSNQLNPEDFKRLISGRETLITRIKNFGRTMLQPCMKCGNDLCFDTRARMHLRWINCEYTPNVFPLGAISGGIKGMGKSEEYPQLCRTCVDESSVRLHFFRTGFCGGLPRIFNLGNWGDLEDDDLETESESESP</sequence>
<keyword evidence="2" id="KW-1185">Reference proteome</keyword>
<evidence type="ECO:0000313" key="1">
    <source>
        <dbReference type="EMBL" id="KLO07720.1"/>
    </source>
</evidence>
<dbReference type="EMBL" id="KQ086123">
    <property type="protein sequence ID" value="KLO07720.1"/>
    <property type="molecule type" value="Genomic_DNA"/>
</dbReference>
<dbReference type="OrthoDB" id="2799068at2759"/>
<reference evidence="1 2" key="1">
    <citation type="submission" date="2015-04" db="EMBL/GenBank/DDBJ databases">
        <title>Complete genome sequence of Schizopora paradoxa KUC8140, a cosmopolitan wood degrader in East Asia.</title>
        <authorList>
            <consortium name="DOE Joint Genome Institute"/>
            <person name="Min B."/>
            <person name="Park H."/>
            <person name="Jang Y."/>
            <person name="Kim J.-J."/>
            <person name="Kim K.H."/>
            <person name="Pangilinan J."/>
            <person name="Lipzen A."/>
            <person name="Riley R."/>
            <person name="Grigoriev I.V."/>
            <person name="Spatafora J.W."/>
            <person name="Choi I.-G."/>
        </authorList>
    </citation>
    <scope>NUCLEOTIDE SEQUENCE [LARGE SCALE GENOMIC DNA]</scope>
    <source>
        <strain evidence="1 2">KUC8140</strain>
    </source>
</reference>